<reference evidence="1 2" key="1">
    <citation type="submission" date="2011-07" db="EMBL/GenBank/DDBJ databases">
        <authorList>
            <person name="Coyne R."/>
            <person name="Brami D."/>
            <person name="Johnson J."/>
            <person name="Hostetler J."/>
            <person name="Hannick L."/>
            <person name="Clark T."/>
            <person name="Cassidy-Hanley D."/>
            <person name="Inman J."/>
        </authorList>
    </citation>
    <scope>NUCLEOTIDE SEQUENCE [LARGE SCALE GENOMIC DNA]</scope>
    <source>
        <strain evidence="1 2">G5</strain>
    </source>
</reference>
<organism evidence="1 2">
    <name type="scientific">Ichthyophthirius multifiliis</name>
    <name type="common">White spot disease agent</name>
    <name type="synonym">Ich</name>
    <dbReference type="NCBI Taxonomy" id="5932"/>
    <lineage>
        <taxon>Eukaryota</taxon>
        <taxon>Sar</taxon>
        <taxon>Alveolata</taxon>
        <taxon>Ciliophora</taxon>
        <taxon>Intramacronucleata</taxon>
        <taxon>Oligohymenophorea</taxon>
        <taxon>Hymenostomatida</taxon>
        <taxon>Ophryoglenina</taxon>
        <taxon>Ichthyophthirius</taxon>
    </lineage>
</organism>
<dbReference type="GeneID" id="14903280"/>
<sequence>MKKYVKQLFDLLLLFIQNIISKNDLMEFVRPILKSSVFLGQDDVSDEEFEVMMQNPEEFSLSWLDYKVMTLDFEKKCKKNRLNKLNRLSKNYENQYKKMYEFNKKKIKKLKK</sequence>
<keyword evidence="2" id="KW-1185">Reference proteome</keyword>
<proteinExistence type="predicted"/>
<dbReference type="Proteomes" id="UP000008983">
    <property type="component" value="Unassembled WGS sequence"/>
</dbReference>
<evidence type="ECO:0000313" key="1">
    <source>
        <dbReference type="EMBL" id="EGR27221.1"/>
    </source>
</evidence>
<name>G0R5P8_ICHMU</name>
<gene>
    <name evidence="1" type="ORF">IMG5_200070</name>
</gene>
<dbReference type="RefSeq" id="XP_004024105.1">
    <property type="nucleotide sequence ID" value="XM_004024056.1"/>
</dbReference>
<protein>
    <submittedName>
        <fullName evidence="1">Uncharacterized protein</fullName>
    </submittedName>
</protein>
<dbReference type="InParanoid" id="G0R5P8"/>
<accession>G0R5P8</accession>
<evidence type="ECO:0000313" key="2">
    <source>
        <dbReference type="Proteomes" id="UP000008983"/>
    </source>
</evidence>
<dbReference type="AlphaFoldDB" id="G0R5P8"/>
<dbReference type="EMBL" id="GL984380">
    <property type="protein sequence ID" value="EGR27221.1"/>
    <property type="molecule type" value="Genomic_DNA"/>
</dbReference>